<dbReference type="PATRIC" id="fig|1053206.3.peg.4992"/>
<evidence type="ECO:0000313" key="2">
    <source>
        <dbReference type="Proteomes" id="UP000006977"/>
    </source>
</evidence>
<dbReference type="Proteomes" id="UP000006977">
    <property type="component" value="Unassembled WGS sequence"/>
</dbReference>
<evidence type="ECO:0000313" key="1">
    <source>
        <dbReference type="EMBL" id="EJQ74333.1"/>
    </source>
</evidence>
<dbReference type="RefSeq" id="WP_002150842.1">
    <property type="nucleotide sequence ID" value="NZ_JH792149.1"/>
</dbReference>
<sequence>MGMNPLKFMRWLAEDVNDLIVGIGGCCSFEIKFNQIIVNTFDIRANRKSMF</sequence>
<dbReference type="EMBL" id="AHEA01000041">
    <property type="protein sequence ID" value="EJQ74333.1"/>
    <property type="molecule type" value="Genomic_DNA"/>
</dbReference>
<organism evidence="1 2">
    <name type="scientific">Bacillus cereus HuA4-10</name>
    <dbReference type="NCBI Taxonomy" id="1053206"/>
    <lineage>
        <taxon>Bacteria</taxon>
        <taxon>Bacillati</taxon>
        <taxon>Bacillota</taxon>
        <taxon>Bacilli</taxon>
        <taxon>Bacillales</taxon>
        <taxon>Bacillaceae</taxon>
        <taxon>Bacillus</taxon>
        <taxon>Bacillus cereus group</taxon>
    </lineage>
</organism>
<protein>
    <submittedName>
        <fullName evidence="1">Uncharacterized protein</fullName>
    </submittedName>
</protein>
<name>J7ZY90_BACCE</name>
<gene>
    <name evidence="1" type="ORF">IGC_04884</name>
</gene>
<reference evidence="1 2" key="1">
    <citation type="submission" date="2012-04" db="EMBL/GenBank/DDBJ databases">
        <title>The Genome Sequence of Bacillus cereus HuA4-10.</title>
        <authorList>
            <consortium name="The Broad Institute Genome Sequencing Platform"/>
            <consortium name="The Broad Institute Genome Sequencing Center for Infectious Disease"/>
            <person name="Feldgarden M."/>
            <person name="Van der Auwera G.A."/>
            <person name="Mahillon J."/>
            <person name="Duprez V."/>
            <person name="Timmery S."/>
            <person name="Mattelet C."/>
            <person name="Dierick K."/>
            <person name="Sun M."/>
            <person name="Yu Z."/>
            <person name="Zhu L."/>
            <person name="Hu X."/>
            <person name="Shank E.B."/>
            <person name="Swiecicka I."/>
            <person name="Hansen B.M."/>
            <person name="Andrup L."/>
            <person name="Young S.K."/>
            <person name="Zeng Q."/>
            <person name="Gargeya S."/>
            <person name="Fitzgerald M."/>
            <person name="Haas B."/>
            <person name="Abouelleil A."/>
            <person name="Alvarado L."/>
            <person name="Arachchi H.M."/>
            <person name="Berlin A."/>
            <person name="Chapman S.B."/>
            <person name="Goldberg J."/>
            <person name="Griggs A."/>
            <person name="Gujja S."/>
            <person name="Hansen M."/>
            <person name="Howarth C."/>
            <person name="Imamovic A."/>
            <person name="Larimer J."/>
            <person name="McCowen C."/>
            <person name="Montmayeur A."/>
            <person name="Murphy C."/>
            <person name="Neiman D."/>
            <person name="Pearson M."/>
            <person name="Priest M."/>
            <person name="Roberts A."/>
            <person name="Saif S."/>
            <person name="Shea T."/>
            <person name="Sisk P."/>
            <person name="Sykes S."/>
            <person name="Wortman J."/>
            <person name="Nusbaum C."/>
            <person name="Birren B."/>
        </authorList>
    </citation>
    <scope>NUCLEOTIDE SEQUENCE [LARGE SCALE GENOMIC DNA]</scope>
    <source>
        <strain evidence="1 2">HuA4-10</strain>
    </source>
</reference>
<comment type="caution">
    <text evidence="1">The sequence shown here is derived from an EMBL/GenBank/DDBJ whole genome shotgun (WGS) entry which is preliminary data.</text>
</comment>
<dbReference type="AlphaFoldDB" id="J7ZY90"/>
<proteinExistence type="predicted"/>
<accession>J7ZY90</accession>
<dbReference type="HOGENOM" id="CLU_3095361_0_0_9"/>